<feature type="transmembrane region" description="Helical" evidence="7">
    <location>
        <begin position="672"/>
        <end position="694"/>
    </location>
</feature>
<dbReference type="InterPro" id="IPR004869">
    <property type="entry name" value="MMPL_dom"/>
</dbReference>
<sequence>MTSTRHQTVIDPPAPPETGAPPNDTSPRGLARLGAWSASHLGRVLALWVLVLVVFGAFAPKVETALAGAGWQDSGSQSVQARDVVQQHFQGNGSTALQVVVRRADGPIANDREAQHVIAQVEQLLKGDPRVSTVTGPQPGSSLSRDGRTAIVQAGAAADPNTMVRAADDLGKPLADLATPGVSVNLTGSSALWSNFNEVNHTAMIRSEVLSWPVTLVVLVIAFGGLVAAGLPLMLTIVGLLTAAGALVIATHVAPVSVWALNFAMMFALALGIDYALFLVVRFRAALARRGAVPGDRAAAVDAVAETMGTAGKAVAFSGATVLVSLSTVLLVPSPAFRSMALGIMLAVVAVLAATLTLLPAVLGRLGTRIDAGRVRLPGRLRRRGRGTGTEVTAPSAPRGMDRLMDRWGALLHRRPWTAGAVVLIALAALAAPALGLRTGMPSISIIPADQSARAGYAQVTEAFGPGAPGTLQVLTPTSETDRARAALAKDSGIAATQPVGESGGWSMTMAIPTTDASAPATGATIDRIRSELPPGALVGGAAAENHDLEKVLSSRTPLVFGLLVGLGFLLLLVALGSPLVAAVGTITNLASIAAAFGVAKLIFGDGHLSGPLSFEPQGFVDAWGPLFFGAMLTGVAMDYTLFLLSAAREHYDSSGDPQHAMREALRTSGRVVVAAAGVMVAVFLTFALSGPLAPKEMGIILAVAVFLDALCIRLVLLPVVLRVTGRAAWHTPAWLARVLPKVRFSH</sequence>
<evidence type="ECO:0000259" key="8">
    <source>
        <dbReference type="PROSITE" id="PS50156"/>
    </source>
</evidence>
<evidence type="ECO:0000256" key="1">
    <source>
        <dbReference type="ARBA" id="ARBA00004651"/>
    </source>
</evidence>
<evidence type="ECO:0000256" key="7">
    <source>
        <dbReference type="SAM" id="Phobius"/>
    </source>
</evidence>
<comment type="subcellular location">
    <subcellularLocation>
        <location evidence="1">Cell membrane</location>
        <topology evidence="1">Multi-pass membrane protein</topology>
    </subcellularLocation>
</comment>
<feature type="transmembrane region" description="Helical" evidence="7">
    <location>
        <begin position="700"/>
        <end position="722"/>
    </location>
</feature>
<dbReference type="Gene3D" id="1.20.1640.10">
    <property type="entry name" value="Multidrug efflux transporter AcrB transmembrane domain"/>
    <property type="match status" value="2"/>
</dbReference>
<feature type="transmembrane region" description="Helical" evidence="7">
    <location>
        <begin position="40"/>
        <end position="59"/>
    </location>
</feature>
<feature type="domain" description="SSD" evidence="8">
    <location>
        <begin position="267"/>
        <end position="365"/>
    </location>
</feature>
<keyword evidence="10" id="KW-1185">Reference proteome</keyword>
<feature type="region of interest" description="Disordered" evidence="6">
    <location>
        <begin position="1"/>
        <end position="27"/>
    </location>
</feature>
<dbReference type="InterPro" id="IPR050545">
    <property type="entry name" value="Mycobact_MmpL"/>
</dbReference>
<dbReference type="InterPro" id="IPR000731">
    <property type="entry name" value="SSD"/>
</dbReference>
<accession>A0ABT6CAM6</accession>
<dbReference type="SUPFAM" id="SSF82866">
    <property type="entry name" value="Multidrug efflux transporter AcrB transmembrane domain"/>
    <property type="match status" value="2"/>
</dbReference>
<evidence type="ECO:0000313" key="10">
    <source>
        <dbReference type="Proteomes" id="UP001528912"/>
    </source>
</evidence>
<keyword evidence="3 7" id="KW-0812">Transmembrane</keyword>
<feature type="transmembrane region" description="Helical" evidence="7">
    <location>
        <begin position="340"/>
        <end position="364"/>
    </location>
</feature>
<reference evidence="9 10" key="1">
    <citation type="submission" date="2023-03" db="EMBL/GenBank/DDBJ databases">
        <title>YIM 133296 draft genome.</title>
        <authorList>
            <person name="Xiong L."/>
        </authorList>
    </citation>
    <scope>NUCLEOTIDE SEQUENCE [LARGE SCALE GENOMIC DNA]</scope>
    <source>
        <strain evidence="9 10">YIM 133296</strain>
    </source>
</reference>
<keyword evidence="5 7" id="KW-0472">Membrane</keyword>
<dbReference type="PANTHER" id="PTHR33406:SF13">
    <property type="entry name" value="MEMBRANE PROTEIN YDFJ"/>
    <property type="match status" value="1"/>
</dbReference>
<feature type="transmembrane region" description="Helical" evidence="7">
    <location>
        <begin position="214"/>
        <end position="247"/>
    </location>
</feature>
<dbReference type="RefSeq" id="WP_277193198.1">
    <property type="nucleotide sequence ID" value="NZ_JAROAV010000044.1"/>
</dbReference>
<feature type="transmembrane region" description="Helical" evidence="7">
    <location>
        <begin position="559"/>
        <end position="576"/>
    </location>
</feature>
<dbReference type="PROSITE" id="PS50156">
    <property type="entry name" value="SSD"/>
    <property type="match status" value="1"/>
</dbReference>
<comment type="caution">
    <text evidence="9">The sequence shown here is derived from an EMBL/GenBank/DDBJ whole genome shotgun (WGS) entry which is preliminary data.</text>
</comment>
<evidence type="ECO:0000256" key="6">
    <source>
        <dbReference type="SAM" id="MobiDB-lite"/>
    </source>
</evidence>
<dbReference type="EMBL" id="JAROAV010000044">
    <property type="protein sequence ID" value="MDF8265936.1"/>
    <property type="molecule type" value="Genomic_DNA"/>
</dbReference>
<feature type="transmembrane region" description="Helical" evidence="7">
    <location>
        <begin position="624"/>
        <end position="645"/>
    </location>
</feature>
<gene>
    <name evidence="9" type="ORF">P4R38_16940</name>
</gene>
<dbReference type="Pfam" id="PF03176">
    <property type="entry name" value="MMPL"/>
    <property type="match status" value="2"/>
</dbReference>
<keyword evidence="2" id="KW-1003">Cell membrane</keyword>
<evidence type="ECO:0000256" key="3">
    <source>
        <dbReference type="ARBA" id="ARBA00022692"/>
    </source>
</evidence>
<evidence type="ECO:0000256" key="4">
    <source>
        <dbReference type="ARBA" id="ARBA00022989"/>
    </source>
</evidence>
<evidence type="ECO:0000256" key="5">
    <source>
        <dbReference type="ARBA" id="ARBA00023136"/>
    </source>
</evidence>
<proteinExistence type="predicted"/>
<dbReference type="PANTHER" id="PTHR33406">
    <property type="entry name" value="MEMBRANE PROTEIN MJ1562-RELATED"/>
    <property type="match status" value="1"/>
</dbReference>
<organism evidence="9 10">
    <name type="scientific">Luteipulveratus flavus</name>
    <dbReference type="NCBI Taxonomy" id="3031728"/>
    <lineage>
        <taxon>Bacteria</taxon>
        <taxon>Bacillati</taxon>
        <taxon>Actinomycetota</taxon>
        <taxon>Actinomycetes</taxon>
        <taxon>Micrococcales</taxon>
        <taxon>Dermacoccaceae</taxon>
        <taxon>Luteipulveratus</taxon>
    </lineage>
</organism>
<keyword evidence="4 7" id="KW-1133">Transmembrane helix</keyword>
<protein>
    <submittedName>
        <fullName evidence="9">MMPL family transporter</fullName>
    </submittedName>
</protein>
<dbReference type="Proteomes" id="UP001528912">
    <property type="component" value="Unassembled WGS sequence"/>
</dbReference>
<feature type="transmembrane region" description="Helical" evidence="7">
    <location>
        <begin position="583"/>
        <end position="604"/>
    </location>
</feature>
<evidence type="ECO:0000313" key="9">
    <source>
        <dbReference type="EMBL" id="MDF8265936.1"/>
    </source>
</evidence>
<feature type="transmembrane region" description="Helical" evidence="7">
    <location>
        <begin position="314"/>
        <end position="334"/>
    </location>
</feature>
<name>A0ABT6CAM6_9MICO</name>
<evidence type="ECO:0000256" key="2">
    <source>
        <dbReference type="ARBA" id="ARBA00022475"/>
    </source>
</evidence>
<feature type="transmembrane region" description="Helical" evidence="7">
    <location>
        <begin position="417"/>
        <end position="435"/>
    </location>
</feature>
<feature type="transmembrane region" description="Helical" evidence="7">
    <location>
        <begin position="259"/>
        <end position="281"/>
    </location>
</feature>